<keyword evidence="1" id="KW-0812">Transmembrane</keyword>
<dbReference type="EMBL" id="ML735238">
    <property type="protein sequence ID" value="KAE8392274.1"/>
    <property type="molecule type" value="Genomic_DNA"/>
</dbReference>
<keyword evidence="1" id="KW-1133">Transmembrane helix</keyword>
<dbReference type="Proteomes" id="UP000326877">
    <property type="component" value="Unassembled WGS sequence"/>
</dbReference>
<gene>
    <name evidence="2" type="ORF">BDV23DRAFT_151401</name>
</gene>
<dbReference type="AlphaFoldDB" id="A0A5N7CDT7"/>
<protein>
    <submittedName>
        <fullName evidence="2">Uncharacterized protein</fullName>
    </submittedName>
</protein>
<reference evidence="2" key="1">
    <citation type="submission" date="2019-04" db="EMBL/GenBank/DDBJ databases">
        <title>Friends and foes A comparative genomics studyof 23 Aspergillus species from section Flavi.</title>
        <authorList>
            <consortium name="DOE Joint Genome Institute"/>
            <person name="Kjaerbolling I."/>
            <person name="Vesth T."/>
            <person name="Frisvad J.C."/>
            <person name="Nybo J.L."/>
            <person name="Theobald S."/>
            <person name="Kildgaard S."/>
            <person name="Isbrandt T."/>
            <person name="Kuo A."/>
            <person name="Sato A."/>
            <person name="Lyhne E.K."/>
            <person name="Kogle M.E."/>
            <person name="Wiebenga A."/>
            <person name="Kun R.S."/>
            <person name="Lubbers R.J."/>
            <person name="Makela M.R."/>
            <person name="Barry K."/>
            <person name="Chovatia M."/>
            <person name="Clum A."/>
            <person name="Daum C."/>
            <person name="Haridas S."/>
            <person name="He G."/>
            <person name="LaButti K."/>
            <person name="Lipzen A."/>
            <person name="Mondo S."/>
            <person name="Riley R."/>
            <person name="Salamov A."/>
            <person name="Simmons B.A."/>
            <person name="Magnuson J.K."/>
            <person name="Henrissat B."/>
            <person name="Mortensen U.H."/>
            <person name="Larsen T.O."/>
            <person name="Devries R.P."/>
            <person name="Grigoriev I.V."/>
            <person name="Machida M."/>
            <person name="Baker S.E."/>
            <person name="Andersen M.R."/>
        </authorList>
    </citation>
    <scope>NUCLEOTIDE SEQUENCE [LARGE SCALE GENOMIC DNA]</scope>
    <source>
        <strain evidence="2">IBT 14317</strain>
    </source>
</reference>
<feature type="transmembrane region" description="Helical" evidence="1">
    <location>
        <begin position="6"/>
        <end position="24"/>
    </location>
</feature>
<keyword evidence="1" id="KW-0472">Membrane</keyword>
<proteinExistence type="predicted"/>
<sequence length="51" mass="5995">MHDEFVLSEIAFSLLLVCFFWVHFATARLHLVYKSGIFDLVLIILPAWRTD</sequence>
<name>A0A5N7CDT7_PETAA</name>
<accession>A0A5N7CDT7</accession>
<organism evidence="2">
    <name type="scientific">Petromyces alliaceus</name>
    <name type="common">Aspergillus alliaceus</name>
    <dbReference type="NCBI Taxonomy" id="209559"/>
    <lineage>
        <taxon>Eukaryota</taxon>
        <taxon>Fungi</taxon>
        <taxon>Dikarya</taxon>
        <taxon>Ascomycota</taxon>
        <taxon>Pezizomycotina</taxon>
        <taxon>Eurotiomycetes</taxon>
        <taxon>Eurotiomycetidae</taxon>
        <taxon>Eurotiales</taxon>
        <taxon>Aspergillaceae</taxon>
        <taxon>Aspergillus</taxon>
        <taxon>Aspergillus subgen. Circumdati</taxon>
    </lineage>
</organism>
<evidence type="ECO:0000256" key="1">
    <source>
        <dbReference type="SAM" id="Phobius"/>
    </source>
</evidence>
<evidence type="ECO:0000313" key="2">
    <source>
        <dbReference type="EMBL" id="KAE8392274.1"/>
    </source>
</evidence>